<dbReference type="OrthoDB" id="332939at2"/>
<accession>A0A2C8F760</accession>
<dbReference type="Pfam" id="PF00149">
    <property type="entry name" value="Metallophos"/>
    <property type="match status" value="1"/>
</dbReference>
<protein>
    <submittedName>
        <fullName evidence="2">Metallophosphoesterase</fullName>
    </submittedName>
</protein>
<feature type="domain" description="Calcineurin-like phosphoesterase" evidence="1">
    <location>
        <begin position="4"/>
        <end position="178"/>
    </location>
</feature>
<proteinExistence type="predicted"/>
<dbReference type="InterPro" id="IPR004843">
    <property type="entry name" value="Calcineurin-like_PHP"/>
</dbReference>
<dbReference type="PANTHER" id="PTHR37523">
    <property type="entry name" value="METALLOPHOSPHOESTERASE"/>
    <property type="match status" value="1"/>
</dbReference>
<dbReference type="KEGG" id="pprf:DPRO_1688"/>
<evidence type="ECO:0000313" key="3">
    <source>
        <dbReference type="Proteomes" id="UP000219215"/>
    </source>
</evidence>
<sequence length="219" mass="23381">MHWIAFGDIHESTGTARFIPELDTAEAVIITGDITNRGSREAAQEVISTLQGMNPRILAQPGNMDTDAVQAFLVELDMDIHLRVRTLAPGLGLMGVGLSTPTPFATPGEVPEATLTQWLDETYAKAADFDQLIIAIHEPPHGSTVDRIGSGDHVGSPGVRAFIERVQPAAVLTGHIHESSGIDHIGSTPVINPGMLAHGGYVRIDWEGGSLSLELESIR</sequence>
<organism evidence="2 3">
    <name type="scientific">Pseudodesulfovibrio profundus</name>
    <dbReference type="NCBI Taxonomy" id="57320"/>
    <lineage>
        <taxon>Bacteria</taxon>
        <taxon>Pseudomonadati</taxon>
        <taxon>Thermodesulfobacteriota</taxon>
        <taxon>Desulfovibrionia</taxon>
        <taxon>Desulfovibrionales</taxon>
        <taxon>Desulfovibrionaceae</taxon>
    </lineage>
</organism>
<dbReference type="RefSeq" id="WP_097011615.1">
    <property type="nucleotide sequence ID" value="NZ_LT907975.1"/>
</dbReference>
<dbReference type="Gene3D" id="3.60.21.10">
    <property type="match status" value="1"/>
</dbReference>
<gene>
    <name evidence="2" type="ORF">DPRO_1688</name>
</gene>
<reference evidence="3" key="1">
    <citation type="submission" date="2017-09" db="EMBL/GenBank/DDBJ databases">
        <authorList>
            <person name="Regsiter A."/>
            <person name="William W."/>
        </authorList>
    </citation>
    <scope>NUCLEOTIDE SEQUENCE [LARGE SCALE GENOMIC DNA]</scope>
    <source>
        <strain evidence="3">500-1</strain>
    </source>
</reference>
<keyword evidence="3" id="KW-1185">Reference proteome</keyword>
<dbReference type="AlphaFoldDB" id="A0A2C8F760"/>
<dbReference type="PANTHER" id="PTHR37523:SF1">
    <property type="entry name" value="CALCINEURIN-LIKE PHOSPHOESTERASE DOMAIN-CONTAINING PROTEIN"/>
    <property type="match status" value="1"/>
</dbReference>
<dbReference type="Proteomes" id="UP000219215">
    <property type="component" value="Chromosome DPRO"/>
</dbReference>
<dbReference type="SUPFAM" id="SSF56300">
    <property type="entry name" value="Metallo-dependent phosphatases"/>
    <property type="match status" value="1"/>
</dbReference>
<dbReference type="GO" id="GO:0016787">
    <property type="term" value="F:hydrolase activity"/>
    <property type="evidence" value="ECO:0007669"/>
    <property type="project" value="InterPro"/>
</dbReference>
<dbReference type="EMBL" id="LT907975">
    <property type="protein sequence ID" value="SOB58588.1"/>
    <property type="molecule type" value="Genomic_DNA"/>
</dbReference>
<dbReference type="InterPro" id="IPR029052">
    <property type="entry name" value="Metallo-depent_PP-like"/>
</dbReference>
<evidence type="ECO:0000313" key="2">
    <source>
        <dbReference type="EMBL" id="SOB58588.1"/>
    </source>
</evidence>
<name>A0A2C8F760_9BACT</name>
<evidence type="ECO:0000259" key="1">
    <source>
        <dbReference type="Pfam" id="PF00149"/>
    </source>
</evidence>